<comment type="caution">
    <text evidence="1">The sequence shown here is derived from an EMBL/GenBank/DDBJ whole genome shotgun (WGS) entry which is preliminary data.</text>
</comment>
<name>A0ABT2IUZ8_9FLAO</name>
<evidence type="ECO:0000313" key="1">
    <source>
        <dbReference type="EMBL" id="MCT2562627.1"/>
    </source>
</evidence>
<keyword evidence="2" id="KW-1185">Reference proteome</keyword>
<dbReference type="Gene3D" id="1.10.390.10">
    <property type="entry name" value="Neutral Protease Domain 2"/>
    <property type="match status" value="1"/>
</dbReference>
<keyword evidence="1" id="KW-0378">Hydrolase</keyword>
<dbReference type="GO" id="GO:0004177">
    <property type="term" value="F:aminopeptidase activity"/>
    <property type="evidence" value="ECO:0007669"/>
    <property type="project" value="UniProtKB-KW"/>
</dbReference>
<evidence type="ECO:0000313" key="2">
    <source>
        <dbReference type="Proteomes" id="UP001525566"/>
    </source>
</evidence>
<organism evidence="1 2">
    <name type="scientific">Chryseobacterium herbae</name>
    <dbReference type="NCBI Taxonomy" id="2976476"/>
    <lineage>
        <taxon>Bacteria</taxon>
        <taxon>Pseudomonadati</taxon>
        <taxon>Bacteroidota</taxon>
        <taxon>Flavobacteriia</taxon>
        <taxon>Flavobacteriales</taxon>
        <taxon>Weeksellaceae</taxon>
        <taxon>Chryseobacterium group</taxon>
        <taxon>Chryseobacterium</taxon>
    </lineage>
</organism>
<dbReference type="EMBL" id="JAOAMU010000003">
    <property type="protein sequence ID" value="MCT2562627.1"/>
    <property type="molecule type" value="Genomic_DNA"/>
</dbReference>
<dbReference type="Proteomes" id="UP001525566">
    <property type="component" value="Unassembled WGS sequence"/>
</dbReference>
<keyword evidence="1" id="KW-0645">Protease</keyword>
<accession>A0ABT2IUZ8</accession>
<keyword evidence="1" id="KW-0031">Aminopeptidase</keyword>
<gene>
    <name evidence="1" type="ORF">N0B48_12090</name>
</gene>
<proteinExistence type="predicted"/>
<sequence>MKKITTCLVLFWGIVQVSGQKDSIYIEAKLSADRKTLEVNQEIVYYNHSDKDLHSVKLLNWVSAYNKKGTSLVYRKLEDRSSDLHFAKPEQLGKLLDLEIKNSAQQAVPVNSKADENIFFPLTEALKPGESITLQLHYSMSLPDKKFTGYGTADKMTALKYFFIVPDHFDPDNISKRNYHDIEESVSFNTFWTVNFDLPPNSFIEGNLPQVQMNSFKGYLDSDPEFVIAQNGLPSIKVSVDGSETEIKFGYNLKPEEKQNLEFYLPLHLKFIKEKIGFLPKNLFISDKFRSSEDFFGNNDIAFWKFRFQLFTDTEKTDLDYFGIITKKILDESIIADKQEHHWFKNGLKSYLEIQYLQKFYKDTKLLGNLPETKIFGVKPLKLFHASQVKLIDRYGLSYQYIMSQNLDQKISEKFTVLSNFNDMAVSSFETGSLFNYTAEKMGYDHFNSIVQDYIAKNTDRKINPEEFLKELAEKDKTSAYLSDFLKQKNRVNFRLKNVRKEDDSLNIEIAKNTDSPIPVKLETQTSEGEKKSYWINTEQNEQVTNFALPASEDIHKVTLNSGYIFPESKYRDNFLYAKGLFSNAKKIKFKLIKDIPNPEYNEIYISPRVRFNNTYDKFLLGVNLKNQSFFDQKFLYSFTPTYSTGTGKLTGSGAVSYSFLPAESIFRSITFGVSGSYFHYDYGLAYRKGSIFSSFSFRKNPRSTVSRSIGFSYNYLERDLSPRMVANRDYGKYNLWTAGYGYSDSQMIHEKSLSLSTQGMEDFNKITAEGFYRWEFAPKQKLSVRLFAGYFVRNETRNNMFNYGISRVSNYSFSYNLLGESANSGLLSQQFILADGGFKSFLPGSVNQWITSLNVDSSVWKIFHVYADVGMYKNKSRPTEFIWDTGIKVRVIPDFLEVYFPIQSSLGFEPSFKDYAKRIRYTLVLNLGAVINAARRGWY</sequence>
<dbReference type="RefSeq" id="WP_259839045.1">
    <property type="nucleotide sequence ID" value="NZ_JAOAMU010000003.1"/>
</dbReference>
<dbReference type="InterPro" id="IPR027268">
    <property type="entry name" value="Peptidase_M4/M1_CTD_sf"/>
</dbReference>
<protein>
    <submittedName>
        <fullName evidence="1">Aminopeptidase</fullName>
    </submittedName>
</protein>
<reference evidence="1 2" key="1">
    <citation type="submission" date="2022-09" db="EMBL/GenBank/DDBJ databases">
        <title>Chryseobacterium oleae sp.nov., isolated from the inter-root soil of Pyrola calliantha H. Andr. in Tibet.</title>
        <authorList>
            <person name="Li Z."/>
        </authorList>
    </citation>
    <scope>NUCLEOTIDE SEQUENCE [LARGE SCALE GENOMIC DNA]</scope>
    <source>
        <strain evidence="2">pc1-10</strain>
    </source>
</reference>